<protein>
    <submittedName>
        <fullName evidence="1">Uncharacterized protein</fullName>
    </submittedName>
</protein>
<dbReference type="AlphaFoldDB" id="A0A7V3ZX11"/>
<accession>A0A7V3ZX11</accession>
<proteinExistence type="predicted"/>
<comment type="caution">
    <text evidence="1">The sequence shown here is derived from an EMBL/GenBank/DDBJ whole genome shotgun (WGS) entry which is preliminary data.</text>
</comment>
<reference evidence="1" key="1">
    <citation type="journal article" date="2020" name="mSystems">
        <title>Genome- and Community-Level Interaction Insights into Carbon Utilization and Element Cycling Functions of Hydrothermarchaeota in Hydrothermal Sediment.</title>
        <authorList>
            <person name="Zhou Z."/>
            <person name="Liu Y."/>
            <person name="Xu W."/>
            <person name="Pan J."/>
            <person name="Luo Z.H."/>
            <person name="Li M."/>
        </authorList>
    </citation>
    <scope>NUCLEOTIDE SEQUENCE [LARGE SCALE GENOMIC DNA]</scope>
    <source>
        <strain evidence="1">SpSt-69</strain>
    </source>
</reference>
<evidence type="ECO:0000313" key="1">
    <source>
        <dbReference type="EMBL" id="HGL17238.1"/>
    </source>
</evidence>
<organism evidence="1">
    <name type="scientific">candidate division WOR-3 bacterium</name>
    <dbReference type="NCBI Taxonomy" id="2052148"/>
    <lineage>
        <taxon>Bacteria</taxon>
        <taxon>Bacteria division WOR-3</taxon>
    </lineage>
</organism>
<sequence>MLILVVGCVISLVFAQYSLLNLTYLLSENSLKFVNGKVIFRVGNLEATVEPQKIGTYKIKRVDFILLKEAEVRLLKYPFLATFLIKPPFLFQFSFFGCHSYPPFFRNEKELEKFREINSTIFGEEIVLSAELLNVKELSSVLQDRTL</sequence>
<gene>
    <name evidence="1" type="ORF">ENU66_02745</name>
</gene>
<dbReference type="EMBL" id="DTDJ01000023">
    <property type="protein sequence ID" value="HGL17238.1"/>
    <property type="molecule type" value="Genomic_DNA"/>
</dbReference>
<name>A0A7V3ZX11_UNCW3</name>